<proteinExistence type="predicted"/>
<organism evidence="2">
    <name type="scientific">Eubacterium limosum</name>
    <dbReference type="NCBI Taxonomy" id="1736"/>
    <lineage>
        <taxon>Bacteria</taxon>
        <taxon>Bacillati</taxon>
        <taxon>Bacillota</taxon>
        <taxon>Clostridia</taxon>
        <taxon>Eubacteriales</taxon>
        <taxon>Eubacteriaceae</taxon>
        <taxon>Eubacterium</taxon>
    </lineage>
</organism>
<name>A0A6N3B1D3_EUBLI</name>
<dbReference type="EMBL" id="CACRTR010000005">
    <property type="protein sequence ID" value="VYT98615.1"/>
    <property type="molecule type" value="Genomic_DNA"/>
</dbReference>
<evidence type="ECO:0000313" key="2">
    <source>
        <dbReference type="EMBL" id="VYT98615.1"/>
    </source>
</evidence>
<protein>
    <submittedName>
        <fullName evidence="2">Uncharacterized protein</fullName>
    </submittedName>
</protein>
<feature type="transmembrane region" description="Helical" evidence="1">
    <location>
        <begin position="33"/>
        <end position="51"/>
    </location>
</feature>
<dbReference type="AlphaFoldDB" id="A0A6N3B1D3"/>
<accession>A0A6N3B1D3</accession>
<keyword evidence="1" id="KW-0812">Transmembrane</keyword>
<keyword evidence="1" id="KW-1133">Transmembrane helix</keyword>
<sequence length="58" mass="6540">MKEKVILIIFSLAVLTGLYYVVGDDLWSSLTASFFFTAISVSVCVQVIEIIKKLEIKR</sequence>
<keyword evidence="1" id="KW-0472">Membrane</keyword>
<evidence type="ECO:0000256" key="1">
    <source>
        <dbReference type="SAM" id="Phobius"/>
    </source>
</evidence>
<reference evidence="2" key="1">
    <citation type="submission" date="2019-11" db="EMBL/GenBank/DDBJ databases">
        <authorList>
            <person name="Feng L."/>
        </authorList>
    </citation>
    <scope>NUCLEOTIDE SEQUENCE</scope>
    <source>
        <strain evidence="2">ElimosumLFYP34</strain>
    </source>
</reference>
<gene>
    <name evidence="2" type="ORF">ELLFYP34_02406</name>
</gene>